<gene>
    <name evidence="3" type="ORF">IZO911_LOCUS8575</name>
    <name evidence="4" type="ORF">KXQ929_LOCUS2978</name>
</gene>
<dbReference type="PROSITE" id="PS51125">
    <property type="entry name" value="NHL"/>
    <property type="match status" value="1"/>
</dbReference>
<comment type="caution">
    <text evidence="3">The sequence shown here is derived from an EMBL/GenBank/DDBJ whole genome shotgun (WGS) entry which is preliminary data.</text>
</comment>
<keyword evidence="1" id="KW-0677">Repeat</keyword>
<dbReference type="InterPro" id="IPR001258">
    <property type="entry name" value="NHL_repeat"/>
</dbReference>
<reference evidence="3" key="1">
    <citation type="submission" date="2021-02" db="EMBL/GenBank/DDBJ databases">
        <authorList>
            <person name="Nowell W R."/>
        </authorList>
    </citation>
    <scope>NUCLEOTIDE SEQUENCE</scope>
</reference>
<evidence type="ECO:0000313" key="3">
    <source>
        <dbReference type="EMBL" id="CAF0831891.1"/>
    </source>
</evidence>
<evidence type="ECO:0000256" key="2">
    <source>
        <dbReference type="PROSITE-ProRule" id="PRU00504"/>
    </source>
</evidence>
<evidence type="ECO:0000256" key="1">
    <source>
        <dbReference type="ARBA" id="ARBA00022737"/>
    </source>
</evidence>
<dbReference type="EMBL" id="CAJOBB010000093">
    <property type="protein sequence ID" value="CAF3557698.1"/>
    <property type="molecule type" value="Genomic_DNA"/>
</dbReference>
<dbReference type="Gene3D" id="2.120.10.30">
    <property type="entry name" value="TolB, C-terminal domain"/>
    <property type="match status" value="1"/>
</dbReference>
<dbReference type="AlphaFoldDB" id="A0A813V2K4"/>
<dbReference type="SUPFAM" id="SSF63829">
    <property type="entry name" value="Calcium-dependent phosphotriesterase"/>
    <property type="match status" value="1"/>
</dbReference>
<dbReference type="Proteomes" id="UP000663868">
    <property type="component" value="Unassembled WGS sequence"/>
</dbReference>
<sequence>MNQLDYPQGIIVDRLGQIYVVDSGNSRIMRWCEGKVEGEVIVGGNQRHQLHGCHDLSFEDDGNLYVVDLLNHRIVKFEII</sequence>
<dbReference type="EMBL" id="CAJNOE010000058">
    <property type="protein sequence ID" value="CAF0831891.1"/>
    <property type="molecule type" value="Genomic_DNA"/>
</dbReference>
<name>A0A813V2K4_9BILA</name>
<feature type="repeat" description="NHL" evidence="2">
    <location>
        <begin position="1"/>
        <end position="28"/>
    </location>
</feature>
<accession>A0A813V2K4</accession>
<protein>
    <submittedName>
        <fullName evidence="3">Uncharacterized protein</fullName>
    </submittedName>
</protein>
<dbReference type="Proteomes" id="UP000663860">
    <property type="component" value="Unassembled WGS sequence"/>
</dbReference>
<dbReference type="Pfam" id="PF01436">
    <property type="entry name" value="NHL"/>
    <property type="match status" value="2"/>
</dbReference>
<proteinExistence type="predicted"/>
<evidence type="ECO:0000313" key="5">
    <source>
        <dbReference type="Proteomes" id="UP000663860"/>
    </source>
</evidence>
<organism evidence="3 5">
    <name type="scientific">Adineta steineri</name>
    <dbReference type="NCBI Taxonomy" id="433720"/>
    <lineage>
        <taxon>Eukaryota</taxon>
        <taxon>Metazoa</taxon>
        <taxon>Spiralia</taxon>
        <taxon>Gnathifera</taxon>
        <taxon>Rotifera</taxon>
        <taxon>Eurotatoria</taxon>
        <taxon>Bdelloidea</taxon>
        <taxon>Adinetida</taxon>
        <taxon>Adinetidae</taxon>
        <taxon>Adineta</taxon>
    </lineage>
</organism>
<evidence type="ECO:0000313" key="4">
    <source>
        <dbReference type="EMBL" id="CAF3557698.1"/>
    </source>
</evidence>
<dbReference type="InterPro" id="IPR011042">
    <property type="entry name" value="6-blade_b-propeller_TolB-like"/>
</dbReference>